<name>A0A6A6FM80_9PEZI</name>
<organism evidence="1 2">
    <name type="scientific">Cercospora zeae-maydis SCOH1-5</name>
    <dbReference type="NCBI Taxonomy" id="717836"/>
    <lineage>
        <taxon>Eukaryota</taxon>
        <taxon>Fungi</taxon>
        <taxon>Dikarya</taxon>
        <taxon>Ascomycota</taxon>
        <taxon>Pezizomycotina</taxon>
        <taxon>Dothideomycetes</taxon>
        <taxon>Dothideomycetidae</taxon>
        <taxon>Mycosphaerellales</taxon>
        <taxon>Mycosphaerellaceae</taxon>
        <taxon>Cercospora</taxon>
    </lineage>
</organism>
<proteinExistence type="predicted"/>
<dbReference type="AlphaFoldDB" id="A0A6A6FM80"/>
<evidence type="ECO:0000313" key="1">
    <source>
        <dbReference type="EMBL" id="KAF2214404.1"/>
    </source>
</evidence>
<sequence length="96" mass="10631">MFPSLSLSFLENARQQSFDFGLRTAGTPVPHTLLQEQFHDSCPKVSLWQALNISTALKSCHVEKEGLSQAQNPDAGTEVKEDPIQVPDYSVMRVDA</sequence>
<evidence type="ECO:0000313" key="2">
    <source>
        <dbReference type="Proteomes" id="UP000799539"/>
    </source>
</evidence>
<reference evidence="1" key="1">
    <citation type="journal article" date="2020" name="Stud. Mycol.">
        <title>101 Dothideomycetes genomes: a test case for predicting lifestyles and emergence of pathogens.</title>
        <authorList>
            <person name="Haridas S."/>
            <person name="Albert R."/>
            <person name="Binder M."/>
            <person name="Bloem J."/>
            <person name="Labutti K."/>
            <person name="Salamov A."/>
            <person name="Andreopoulos B."/>
            <person name="Baker S."/>
            <person name="Barry K."/>
            <person name="Bills G."/>
            <person name="Bluhm B."/>
            <person name="Cannon C."/>
            <person name="Castanera R."/>
            <person name="Culley D."/>
            <person name="Daum C."/>
            <person name="Ezra D."/>
            <person name="Gonzalez J."/>
            <person name="Henrissat B."/>
            <person name="Kuo A."/>
            <person name="Liang C."/>
            <person name="Lipzen A."/>
            <person name="Lutzoni F."/>
            <person name="Magnuson J."/>
            <person name="Mondo S."/>
            <person name="Nolan M."/>
            <person name="Ohm R."/>
            <person name="Pangilinan J."/>
            <person name="Park H.-J."/>
            <person name="Ramirez L."/>
            <person name="Alfaro M."/>
            <person name="Sun H."/>
            <person name="Tritt A."/>
            <person name="Yoshinaga Y."/>
            <person name="Zwiers L.-H."/>
            <person name="Turgeon B."/>
            <person name="Goodwin S."/>
            <person name="Spatafora J."/>
            <person name="Crous P."/>
            <person name="Grigoriev I."/>
        </authorList>
    </citation>
    <scope>NUCLEOTIDE SEQUENCE</scope>
    <source>
        <strain evidence="1">SCOH1-5</strain>
    </source>
</reference>
<accession>A0A6A6FM80</accession>
<gene>
    <name evidence="1" type="ORF">CERZMDRAFT_95674</name>
</gene>
<protein>
    <submittedName>
        <fullName evidence="1">Uncharacterized protein</fullName>
    </submittedName>
</protein>
<keyword evidence="2" id="KW-1185">Reference proteome</keyword>
<dbReference type="EMBL" id="ML992668">
    <property type="protein sequence ID" value="KAF2214404.1"/>
    <property type="molecule type" value="Genomic_DNA"/>
</dbReference>
<dbReference type="Proteomes" id="UP000799539">
    <property type="component" value="Unassembled WGS sequence"/>
</dbReference>